<evidence type="ECO:0000313" key="1">
    <source>
        <dbReference type="EMBL" id="GBN16812.1"/>
    </source>
</evidence>
<keyword evidence="2" id="KW-1185">Reference proteome</keyword>
<name>A0A4Y2LQD5_ARAVE</name>
<organism evidence="1 2">
    <name type="scientific">Araneus ventricosus</name>
    <name type="common">Orbweaver spider</name>
    <name type="synonym">Epeira ventricosa</name>
    <dbReference type="NCBI Taxonomy" id="182803"/>
    <lineage>
        <taxon>Eukaryota</taxon>
        <taxon>Metazoa</taxon>
        <taxon>Ecdysozoa</taxon>
        <taxon>Arthropoda</taxon>
        <taxon>Chelicerata</taxon>
        <taxon>Arachnida</taxon>
        <taxon>Araneae</taxon>
        <taxon>Araneomorphae</taxon>
        <taxon>Entelegynae</taxon>
        <taxon>Araneoidea</taxon>
        <taxon>Araneidae</taxon>
        <taxon>Araneus</taxon>
    </lineage>
</organism>
<gene>
    <name evidence="1" type="ORF">AVEN_208251_1</name>
</gene>
<dbReference type="AlphaFoldDB" id="A0A4Y2LQD5"/>
<accession>A0A4Y2LQD5</accession>
<evidence type="ECO:0000313" key="2">
    <source>
        <dbReference type="Proteomes" id="UP000499080"/>
    </source>
</evidence>
<proteinExistence type="predicted"/>
<dbReference type="Proteomes" id="UP000499080">
    <property type="component" value="Unassembled WGS sequence"/>
</dbReference>
<dbReference type="EMBL" id="BGPR01006189">
    <property type="protein sequence ID" value="GBN16812.1"/>
    <property type="molecule type" value="Genomic_DNA"/>
</dbReference>
<protein>
    <submittedName>
        <fullName evidence="1">Uncharacterized protein</fullName>
    </submittedName>
</protein>
<sequence length="101" mass="11449">MPRENIRNSTRHKFKSLIKESLSVSGRLAQVALAIRVGSLAVFNVVSPVCARENQNVSRLALLIRSYFMYLSGYNGNFEGVSLHRNAAFFQLLECVLEFHF</sequence>
<reference evidence="1 2" key="1">
    <citation type="journal article" date="2019" name="Sci. Rep.">
        <title>Orb-weaving spider Araneus ventricosus genome elucidates the spidroin gene catalogue.</title>
        <authorList>
            <person name="Kono N."/>
            <person name="Nakamura H."/>
            <person name="Ohtoshi R."/>
            <person name="Moran D.A.P."/>
            <person name="Shinohara A."/>
            <person name="Yoshida Y."/>
            <person name="Fujiwara M."/>
            <person name="Mori M."/>
            <person name="Tomita M."/>
            <person name="Arakawa K."/>
        </authorList>
    </citation>
    <scope>NUCLEOTIDE SEQUENCE [LARGE SCALE GENOMIC DNA]</scope>
</reference>
<comment type="caution">
    <text evidence="1">The sequence shown here is derived from an EMBL/GenBank/DDBJ whole genome shotgun (WGS) entry which is preliminary data.</text>
</comment>